<name>A0A8H3FED2_9LECA</name>
<dbReference type="PANTHER" id="PTHR10766">
    <property type="entry name" value="TRANSMEMBRANE 9 SUPERFAMILY PROTEIN"/>
    <property type="match status" value="1"/>
</dbReference>
<evidence type="ECO:0000256" key="6">
    <source>
        <dbReference type="ARBA" id="ARBA00023136"/>
    </source>
</evidence>
<keyword evidence="5 7" id="KW-1133">Transmembrane helix</keyword>
<dbReference type="InterPro" id="IPR004240">
    <property type="entry name" value="EMP70"/>
</dbReference>
<comment type="caution">
    <text evidence="8">The sequence shown here is derived from an EMBL/GenBank/DDBJ whole genome shotgun (WGS) entry which is preliminary data.</text>
</comment>
<keyword evidence="4 7" id="KW-0732">Signal</keyword>
<evidence type="ECO:0000256" key="1">
    <source>
        <dbReference type="ARBA" id="ARBA00004141"/>
    </source>
</evidence>
<dbReference type="Proteomes" id="UP000664169">
    <property type="component" value="Unassembled WGS sequence"/>
</dbReference>
<gene>
    <name evidence="8" type="ORF">GOMPHAMPRED_002485</name>
</gene>
<evidence type="ECO:0000256" key="5">
    <source>
        <dbReference type="ARBA" id="ARBA00022989"/>
    </source>
</evidence>
<evidence type="ECO:0000313" key="9">
    <source>
        <dbReference type="Proteomes" id="UP000664169"/>
    </source>
</evidence>
<dbReference type="PANTHER" id="PTHR10766:SF111">
    <property type="entry name" value="TRANSMEMBRANE 9 SUPERFAMILY MEMBER 2"/>
    <property type="match status" value="1"/>
</dbReference>
<comment type="similarity">
    <text evidence="2 7">Belongs to the nonaspanin (TM9SF) (TC 9.A.2) family.</text>
</comment>
<evidence type="ECO:0000313" key="8">
    <source>
        <dbReference type="EMBL" id="CAF9922080.1"/>
    </source>
</evidence>
<dbReference type="GO" id="GO:0007034">
    <property type="term" value="P:vacuolar transport"/>
    <property type="evidence" value="ECO:0007669"/>
    <property type="project" value="TreeGrafter"/>
</dbReference>
<dbReference type="GO" id="GO:0072657">
    <property type="term" value="P:protein localization to membrane"/>
    <property type="evidence" value="ECO:0007669"/>
    <property type="project" value="TreeGrafter"/>
</dbReference>
<feature type="transmembrane region" description="Helical" evidence="7">
    <location>
        <begin position="423"/>
        <end position="442"/>
    </location>
</feature>
<evidence type="ECO:0000256" key="3">
    <source>
        <dbReference type="ARBA" id="ARBA00022692"/>
    </source>
</evidence>
<sequence length="647" mass="73057">MRIQRPGPGSGIALFVTCLSILPHLAAAFYIPGVAPTSYEKGDLVPLHVNKIIPVQTDTVQPLKSTISYDYYNKLFHFCRPADDKIEDVAPESLGAVIFGDRIQASPFELKMLTNETCKVLCGSTYFDSVGARFFNERIKLGYAYNWLVDGLPAGEKYITSDEQRFTSQGFALGLPDANELPQIYNHYKIIIEYHDIGKGKNRVVGVSVEPQSIKDFDKNQPDCDSSQIPLRLNEVDATKVQWSYSVEWKPSNVAWAVRWDMYLHIEDPKIHWFSLINSTVIVFFLVGTVSAILTRALRKDFARYNRLDAFALDDFSANQHDDDSVQEDSGWKLVHGDVFRPPISPLLLSIFLGNGAQLFFMTGLTIAFALFGFLSPSNRGSLGTAILVLYTFLGFVGGYVSARSYKTFGGESWKRNIIFTPVFVPGIVFATFFVMNFFLWIKQSSGAVPFTTMLVIVGLWFLITLPLSIAGSWIGFKQAAFSSPVRTNQIPRQMPPTHTYLRPGVSLLWVGALPFGAIFVELFFIMNNIWIGRFYYMFGFLFICYGIMVITCAAVTVMFVYYLLCAENYRWQWRAFNSAGAGAGYMLLFSIIYAISKFKFQGLTSVILYLGYSTLLSFLFYIMTGTIGFFSSWAFVHRIYRSIRVD</sequence>
<dbReference type="OrthoDB" id="1666796at2759"/>
<feature type="transmembrane region" description="Helical" evidence="7">
    <location>
        <begin position="616"/>
        <end position="637"/>
    </location>
</feature>
<accession>A0A8H3FED2</accession>
<dbReference type="Pfam" id="PF02990">
    <property type="entry name" value="EMP70"/>
    <property type="match status" value="1"/>
</dbReference>
<evidence type="ECO:0000256" key="4">
    <source>
        <dbReference type="ARBA" id="ARBA00022729"/>
    </source>
</evidence>
<proteinExistence type="inferred from homology"/>
<feature type="transmembrane region" description="Helical" evidence="7">
    <location>
        <begin position="271"/>
        <end position="294"/>
    </location>
</feature>
<organism evidence="8 9">
    <name type="scientific">Gomphillus americanus</name>
    <dbReference type="NCBI Taxonomy" id="1940652"/>
    <lineage>
        <taxon>Eukaryota</taxon>
        <taxon>Fungi</taxon>
        <taxon>Dikarya</taxon>
        <taxon>Ascomycota</taxon>
        <taxon>Pezizomycotina</taxon>
        <taxon>Lecanoromycetes</taxon>
        <taxon>OSLEUM clade</taxon>
        <taxon>Ostropomycetidae</taxon>
        <taxon>Ostropales</taxon>
        <taxon>Graphidaceae</taxon>
        <taxon>Gomphilloideae</taxon>
        <taxon>Gomphillus</taxon>
    </lineage>
</organism>
<feature type="transmembrane region" description="Helical" evidence="7">
    <location>
        <begin position="537"/>
        <end position="565"/>
    </location>
</feature>
<protein>
    <recommendedName>
        <fullName evidence="7">Transmembrane 9 superfamily member</fullName>
    </recommendedName>
</protein>
<feature type="chain" id="PRO_5034350976" description="Transmembrane 9 superfamily member" evidence="7">
    <location>
        <begin position="29"/>
        <end position="647"/>
    </location>
</feature>
<dbReference type="EMBL" id="CAJPDQ010000017">
    <property type="protein sequence ID" value="CAF9922080.1"/>
    <property type="molecule type" value="Genomic_DNA"/>
</dbReference>
<feature type="transmembrane region" description="Helical" evidence="7">
    <location>
        <begin position="508"/>
        <end position="531"/>
    </location>
</feature>
<dbReference type="GO" id="GO:0005768">
    <property type="term" value="C:endosome"/>
    <property type="evidence" value="ECO:0007669"/>
    <property type="project" value="TreeGrafter"/>
</dbReference>
<feature type="transmembrane region" description="Helical" evidence="7">
    <location>
        <begin position="381"/>
        <end position="403"/>
    </location>
</feature>
<feature type="transmembrane region" description="Helical" evidence="7">
    <location>
        <begin position="454"/>
        <end position="477"/>
    </location>
</feature>
<keyword evidence="3 7" id="KW-0812">Transmembrane</keyword>
<dbReference type="AlphaFoldDB" id="A0A8H3FED2"/>
<feature type="transmembrane region" description="Helical" evidence="7">
    <location>
        <begin position="577"/>
        <end position="596"/>
    </location>
</feature>
<keyword evidence="9" id="KW-1185">Reference proteome</keyword>
<feature type="signal peptide" evidence="7">
    <location>
        <begin position="1"/>
        <end position="28"/>
    </location>
</feature>
<dbReference type="GO" id="GO:0000329">
    <property type="term" value="C:fungal-type vacuole membrane"/>
    <property type="evidence" value="ECO:0007669"/>
    <property type="project" value="TreeGrafter"/>
</dbReference>
<comment type="subcellular location">
    <subcellularLocation>
        <location evidence="1">Membrane</location>
        <topology evidence="1">Multi-pass membrane protein</topology>
    </subcellularLocation>
</comment>
<keyword evidence="6 7" id="KW-0472">Membrane</keyword>
<evidence type="ECO:0000256" key="7">
    <source>
        <dbReference type="RuleBase" id="RU363079"/>
    </source>
</evidence>
<reference evidence="8" key="1">
    <citation type="submission" date="2021-03" db="EMBL/GenBank/DDBJ databases">
        <authorList>
            <person name="Tagirdzhanova G."/>
        </authorList>
    </citation>
    <scope>NUCLEOTIDE SEQUENCE</scope>
</reference>
<feature type="transmembrane region" description="Helical" evidence="7">
    <location>
        <begin position="347"/>
        <end position="375"/>
    </location>
</feature>
<evidence type="ECO:0000256" key="2">
    <source>
        <dbReference type="ARBA" id="ARBA00005227"/>
    </source>
</evidence>